<accession>A0A498K753</accession>
<proteinExistence type="predicted"/>
<protein>
    <submittedName>
        <fullName evidence="1">Uncharacterized protein</fullName>
    </submittedName>
</protein>
<evidence type="ECO:0000313" key="1">
    <source>
        <dbReference type="EMBL" id="RXI03228.1"/>
    </source>
</evidence>
<dbReference type="AlphaFoldDB" id="A0A498K753"/>
<sequence length="170" mass="19078">MDNPQENGTQPFDQTWFDVVDLCGKEFQLPNVSTPINLRWSDCNNLAFFEDQQPDIYENFYESEMTCSSCAGNGLDSFPLMEIVFPLTNSVTTVSPSEGCSLGNHKVHFPQANQYVFVPTPTINPLVSSTNSSRLRNNPIYASGFDYRSEFRSGGFPTINNQEIIFSFTG</sequence>
<gene>
    <name evidence="1" type="ORF">DVH24_003880</name>
</gene>
<dbReference type="EMBL" id="RDQH01000329">
    <property type="protein sequence ID" value="RXI03228.1"/>
    <property type="molecule type" value="Genomic_DNA"/>
</dbReference>
<name>A0A498K753_MALDO</name>
<dbReference type="Proteomes" id="UP000290289">
    <property type="component" value="Chromosome 3"/>
</dbReference>
<reference evidence="1 2" key="1">
    <citation type="submission" date="2018-10" db="EMBL/GenBank/DDBJ databases">
        <title>A high-quality apple genome assembly.</title>
        <authorList>
            <person name="Hu J."/>
        </authorList>
    </citation>
    <scope>NUCLEOTIDE SEQUENCE [LARGE SCALE GENOMIC DNA]</scope>
    <source>
        <strain evidence="2">cv. HFTH1</strain>
        <tissue evidence="1">Young leaf</tissue>
    </source>
</reference>
<organism evidence="1 2">
    <name type="scientific">Malus domestica</name>
    <name type="common">Apple</name>
    <name type="synonym">Pyrus malus</name>
    <dbReference type="NCBI Taxonomy" id="3750"/>
    <lineage>
        <taxon>Eukaryota</taxon>
        <taxon>Viridiplantae</taxon>
        <taxon>Streptophyta</taxon>
        <taxon>Embryophyta</taxon>
        <taxon>Tracheophyta</taxon>
        <taxon>Spermatophyta</taxon>
        <taxon>Magnoliopsida</taxon>
        <taxon>eudicotyledons</taxon>
        <taxon>Gunneridae</taxon>
        <taxon>Pentapetalae</taxon>
        <taxon>rosids</taxon>
        <taxon>fabids</taxon>
        <taxon>Rosales</taxon>
        <taxon>Rosaceae</taxon>
        <taxon>Amygdaloideae</taxon>
        <taxon>Maleae</taxon>
        <taxon>Malus</taxon>
    </lineage>
</organism>
<evidence type="ECO:0000313" key="2">
    <source>
        <dbReference type="Proteomes" id="UP000290289"/>
    </source>
</evidence>
<comment type="caution">
    <text evidence="1">The sequence shown here is derived from an EMBL/GenBank/DDBJ whole genome shotgun (WGS) entry which is preliminary data.</text>
</comment>
<keyword evidence="2" id="KW-1185">Reference proteome</keyword>